<name>A0A365P0R6_9FLAO</name>
<dbReference type="Gene3D" id="1.10.357.10">
    <property type="entry name" value="Tetracycline Repressor, domain 2"/>
    <property type="match status" value="1"/>
</dbReference>
<dbReference type="OrthoDB" id="977687at2"/>
<evidence type="ECO:0000313" key="3">
    <source>
        <dbReference type="Proteomes" id="UP000253319"/>
    </source>
</evidence>
<dbReference type="InterPro" id="IPR036271">
    <property type="entry name" value="Tet_transcr_reg_TetR-rel_C_sf"/>
</dbReference>
<sequence length="219" mass="26388">MAKKKNITKENVIGFYMDYFLEHNKKPNTVYQFAKLNNFGEAEFYKHFTNFETIDETIFEVFFEQTLQLLQKSDEYETYDAKTKLLSFYYTFFEILTANRSFVVAILNHDKNQLKNMKKLDLLRKHFKNFFQSLEIEKLDLQQEKLIELQEKSMNEMAWIQFALLLKFWIDDTSSSFEKTDIFIEKSVNASFDLMDIKPLKSLFDLGKFMWKEKVSMKM</sequence>
<protein>
    <submittedName>
        <fullName evidence="2">TetR/AcrR family transcriptional regulator</fullName>
    </submittedName>
</protein>
<feature type="domain" description="Tetracyclin repressor-like C-terminal" evidence="1">
    <location>
        <begin position="84"/>
        <end position="210"/>
    </location>
</feature>
<dbReference type="EMBL" id="QLST01000010">
    <property type="protein sequence ID" value="RBA28069.1"/>
    <property type="molecule type" value="Genomic_DNA"/>
</dbReference>
<organism evidence="2 3">
    <name type="scientific">Flavobacterium tibetense</name>
    <dbReference type="NCBI Taxonomy" id="2233533"/>
    <lineage>
        <taxon>Bacteria</taxon>
        <taxon>Pseudomonadati</taxon>
        <taxon>Bacteroidota</taxon>
        <taxon>Flavobacteriia</taxon>
        <taxon>Flavobacteriales</taxon>
        <taxon>Flavobacteriaceae</taxon>
        <taxon>Flavobacterium</taxon>
    </lineage>
</organism>
<reference evidence="2 3" key="1">
    <citation type="submission" date="2018-06" db="EMBL/GenBank/DDBJ databases">
        <title>Flavobacterium tibetense sp. nov., isolated from a wetland YonghuCo on Tibetan Plateau.</title>
        <authorList>
            <person name="Xing P."/>
            <person name="Phurbu D."/>
            <person name="Lu H."/>
        </authorList>
    </citation>
    <scope>NUCLEOTIDE SEQUENCE [LARGE SCALE GENOMIC DNA]</scope>
    <source>
        <strain evidence="2 3">YH5</strain>
    </source>
</reference>
<dbReference type="Proteomes" id="UP000253319">
    <property type="component" value="Unassembled WGS sequence"/>
</dbReference>
<dbReference type="SUPFAM" id="SSF46689">
    <property type="entry name" value="Homeodomain-like"/>
    <property type="match status" value="1"/>
</dbReference>
<evidence type="ECO:0000313" key="2">
    <source>
        <dbReference type="EMBL" id="RBA28069.1"/>
    </source>
</evidence>
<dbReference type="SUPFAM" id="SSF48498">
    <property type="entry name" value="Tetracyclin repressor-like, C-terminal domain"/>
    <property type="match status" value="1"/>
</dbReference>
<proteinExistence type="predicted"/>
<evidence type="ECO:0000259" key="1">
    <source>
        <dbReference type="Pfam" id="PF17931"/>
    </source>
</evidence>
<dbReference type="InterPro" id="IPR041673">
    <property type="entry name" value="TetR_C_23"/>
</dbReference>
<dbReference type="RefSeq" id="WP_113989349.1">
    <property type="nucleotide sequence ID" value="NZ_QLST01000010.1"/>
</dbReference>
<comment type="caution">
    <text evidence="2">The sequence shown here is derived from an EMBL/GenBank/DDBJ whole genome shotgun (WGS) entry which is preliminary data.</text>
</comment>
<dbReference type="InterPro" id="IPR009057">
    <property type="entry name" value="Homeodomain-like_sf"/>
</dbReference>
<gene>
    <name evidence="2" type="ORF">DPN68_09135</name>
</gene>
<dbReference type="Pfam" id="PF17931">
    <property type="entry name" value="TetR_C_23"/>
    <property type="match status" value="1"/>
</dbReference>
<dbReference type="AlphaFoldDB" id="A0A365P0R6"/>
<keyword evidence="3" id="KW-1185">Reference proteome</keyword>
<accession>A0A365P0R6</accession>